<keyword evidence="1" id="KW-0812">Transmembrane</keyword>
<feature type="transmembrane region" description="Helical" evidence="1">
    <location>
        <begin position="90"/>
        <end position="108"/>
    </location>
</feature>
<keyword evidence="3" id="KW-1185">Reference proteome</keyword>
<dbReference type="KEGG" id="scl:sce2707"/>
<dbReference type="HOGENOM" id="CLU_127690_0_0_7"/>
<name>A9GAH5_SORC5</name>
<feature type="transmembrane region" description="Helical" evidence="1">
    <location>
        <begin position="56"/>
        <end position="78"/>
    </location>
</feature>
<dbReference type="AlphaFoldDB" id="A9GAH5"/>
<gene>
    <name evidence="2" type="ordered locus">sce2707</name>
</gene>
<feature type="transmembrane region" description="Helical" evidence="1">
    <location>
        <begin position="154"/>
        <end position="176"/>
    </location>
</feature>
<accession>A9GAH5</accession>
<evidence type="ECO:0000313" key="3">
    <source>
        <dbReference type="Proteomes" id="UP000002139"/>
    </source>
</evidence>
<organism evidence="2 3">
    <name type="scientific">Sorangium cellulosum (strain So ce56)</name>
    <name type="common">Polyangium cellulosum (strain So ce56)</name>
    <dbReference type="NCBI Taxonomy" id="448385"/>
    <lineage>
        <taxon>Bacteria</taxon>
        <taxon>Pseudomonadati</taxon>
        <taxon>Myxococcota</taxon>
        <taxon>Polyangia</taxon>
        <taxon>Polyangiales</taxon>
        <taxon>Polyangiaceae</taxon>
        <taxon>Sorangium</taxon>
    </lineage>
</organism>
<sequence length="180" mass="20052">MSPARPTLLELVVKTAVTHAVTYTIVGLLASSLLDYTRFFAESSLNLLMRPTSDPWVMAGPLFQPLRGVMFGGVFYLLREPLFGKRSGWLVMWIALAVIGILGTFGPAPGSIEGMVYTTLPTWVHLRGLPEVLLQSLSLSLLLSYWVHHPEKRWLRWMMGISFSVLLSFPVIGLLVGQPR</sequence>
<evidence type="ECO:0000256" key="1">
    <source>
        <dbReference type="SAM" id="Phobius"/>
    </source>
</evidence>
<feature type="transmembrane region" description="Helical" evidence="1">
    <location>
        <begin position="12"/>
        <end position="36"/>
    </location>
</feature>
<keyword evidence="1" id="KW-1133">Transmembrane helix</keyword>
<dbReference type="Proteomes" id="UP000002139">
    <property type="component" value="Chromosome"/>
</dbReference>
<protein>
    <submittedName>
        <fullName evidence="2">Uncharacterized protein</fullName>
    </submittedName>
</protein>
<keyword evidence="1" id="KW-0472">Membrane</keyword>
<dbReference type="eggNOG" id="ENOG5033397">
    <property type="taxonomic scope" value="Bacteria"/>
</dbReference>
<reference evidence="2 3" key="1">
    <citation type="journal article" date="2007" name="Nat. Biotechnol.">
        <title>Complete genome sequence of the myxobacterium Sorangium cellulosum.</title>
        <authorList>
            <person name="Schneiker S."/>
            <person name="Perlova O."/>
            <person name="Kaiser O."/>
            <person name="Gerth K."/>
            <person name="Alici A."/>
            <person name="Altmeyer M.O."/>
            <person name="Bartels D."/>
            <person name="Bekel T."/>
            <person name="Beyer S."/>
            <person name="Bode E."/>
            <person name="Bode H.B."/>
            <person name="Bolten C.J."/>
            <person name="Choudhuri J.V."/>
            <person name="Doss S."/>
            <person name="Elnakady Y.A."/>
            <person name="Frank B."/>
            <person name="Gaigalat L."/>
            <person name="Goesmann A."/>
            <person name="Groeger C."/>
            <person name="Gross F."/>
            <person name="Jelsbak L."/>
            <person name="Jelsbak L."/>
            <person name="Kalinowski J."/>
            <person name="Kegler C."/>
            <person name="Knauber T."/>
            <person name="Konietzny S."/>
            <person name="Kopp M."/>
            <person name="Krause L."/>
            <person name="Krug D."/>
            <person name="Linke B."/>
            <person name="Mahmud T."/>
            <person name="Martinez-Arias R."/>
            <person name="McHardy A.C."/>
            <person name="Merai M."/>
            <person name="Meyer F."/>
            <person name="Mormann S."/>
            <person name="Munoz-Dorado J."/>
            <person name="Perez J."/>
            <person name="Pradella S."/>
            <person name="Rachid S."/>
            <person name="Raddatz G."/>
            <person name="Rosenau F."/>
            <person name="Rueckert C."/>
            <person name="Sasse F."/>
            <person name="Scharfe M."/>
            <person name="Schuster S.C."/>
            <person name="Suen G."/>
            <person name="Treuner-Lange A."/>
            <person name="Velicer G.J."/>
            <person name="Vorholter F.-J."/>
            <person name="Weissman K.J."/>
            <person name="Welch R.D."/>
            <person name="Wenzel S.C."/>
            <person name="Whitworth D.E."/>
            <person name="Wilhelm S."/>
            <person name="Wittmann C."/>
            <person name="Bloecker H."/>
            <person name="Puehler A."/>
            <person name="Mueller R."/>
        </authorList>
    </citation>
    <scope>NUCLEOTIDE SEQUENCE [LARGE SCALE GENOMIC DNA]</scope>
    <source>
        <strain evidence="3">So ce56</strain>
    </source>
</reference>
<proteinExistence type="predicted"/>
<dbReference type="EMBL" id="AM746676">
    <property type="protein sequence ID" value="CAN92866.1"/>
    <property type="molecule type" value="Genomic_DNA"/>
</dbReference>
<evidence type="ECO:0000313" key="2">
    <source>
        <dbReference type="EMBL" id="CAN92866.1"/>
    </source>
</evidence>